<dbReference type="AlphaFoldDB" id="A0A7L4ZQ26"/>
<feature type="transmembrane region" description="Helical" evidence="1">
    <location>
        <begin position="133"/>
        <end position="155"/>
    </location>
</feature>
<dbReference type="KEGG" id="kan:IMCC3317_36560"/>
<proteinExistence type="predicted"/>
<feature type="transmembrane region" description="Helical" evidence="1">
    <location>
        <begin position="220"/>
        <end position="239"/>
    </location>
</feature>
<sequence>MQISVSHKTKQFFALVIKLAIIIGAAYFIYDKLAHNSQLNFDVFSAQLKASGVFKISTISILLLATFLNWFVEIIKWKTLVQHIKYISLWESTAHSLGGLTASLFTPNRIGEYGAKALYFPKSERKKVLGLNFLGNIAQLVATAFFGMIGFSFFVYQFGVELPWHKILRMFVIITLIGGIFILGIKQKRFQIKGFSWNSLKSFTKKISNKIHLKNISFSFIRYIIFAHQFYFLLLLFGLNTSYLTAMSAITAMYLITSLIPMLFIFDVIVKGSVAVWLFGYLDFPELSILSIVSLMWIFNFVLPSIVGSYFVLNFNPSFTEEKSMAS</sequence>
<feature type="transmembrane region" description="Helical" evidence="1">
    <location>
        <begin position="289"/>
        <end position="313"/>
    </location>
</feature>
<feature type="transmembrane region" description="Helical" evidence="1">
    <location>
        <begin position="167"/>
        <end position="185"/>
    </location>
</feature>
<accession>A0A7L4ZQ26</accession>
<dbReference type="Proteomes" id="UP000464657">
    <property type="component" value="Chromosome"/>
</dbReference>
<feature type="transmembrane region" description="Helical" evidence="1">
    <location>
        <begin position="12"/>
        <end position="30"/>
    </location>
</feature>
<gene>
    <name evidence="2" type="ORF">IMCC3317_36560</name>
</gene>
<reference evidence="2 3" key="1">
    <citation type="journal article" date="2013" name="Int. J. Syst. Evol. Microbiol.">
        <title>Kordia antarctica sp. nov., isolated from Antarctic seawater.</title>
        <authorList>
            <person name="Baek K."/>
            <person name="Choi A."/>
            <person name="Kang I."/>
            <person name="Lee K."/>
            <person name="Cho J.C."/>
        </authorList>
    </citation>
    <scope>NUCLEOTIDE SEQUENCE [LARGE SCALE GENOMIC DNA]</scope>
    <source>
        <strain evidence="2 3">IMCC3317</strain>
    </source>
</reference>
<evidence type="ECO:0000313" key="3">
    <source>
        <dbReference type="Proteomes" id="UP000464657"/>
    </source>
</evidence>
<name>A0A7L4ZQ26_9FLAO</name>
<feature type="transmembrane region" description="Helical" evidence="1">
    <location>
        <begin position="259"/>
        <end position="282"/>
    </location>
</feature>
<dbReference type="OrthoDB" id="1121314at2"/>
<evidence type="ECO:0008006" key="4">
    <source>
        <dbReference type="Google" id="ProtNLM"/>
    </source>
</evidence>
<organism evidence="2 3">
    <name type="scientific">Kordia antarctica</name>
    <dbReference type="NCBI Taxonomy" id="1218801"/>
    <lineage>
        <taxon>Bacteria</taxon>
        <taxon>Pseudomonadati</taxon>
        <taxon>Bacteroidota</taxon>
        <taxon>Flavobacteriia</taxon>
        <taxon>Flavobacteriales</taxon>
        <taxon>Flavobacteriaceae</taxon>
        <taxon>Kordia</taxon>
    </lineage>
</organism>
<dbReference type="EMBL" id="CP019288">
    <property type="protein sequence ID" value="QHI38266.1"/>
    <property type="molecule type" value="Genomic_DNA"/>
</dbReference>
<keyword evidence="1" id="KW-0472">Membrane</keyword>
<keyword evidence="1" id="KW-1133">Transmembrane helix</keyword>
<evidence type="ECO:0000313" key="2">
    <source>
        <dbReference type="EMBL" id="QHI38266.1"/>
    </source>
</evidence>
<keyword evidence="3" id="KW-1185">Reference proteome</keyword>
<evidence type="ECO:0000256" key="1">
    <source>
        <dbReference type="SAM" id="Phobius"/>
    </source>
</evidence>
<keyword evidence="1" id="KW-0812">Transmembrane</keyword>
<feature type="transmembrane region" description="Helical" evidence="1">
    <location>
        <begin position="50"/>
        <end position="72"/>
    </location>
</feature>
<protein>
    <recommendedName>
        <fullName evidence="4">Lysylphosphatidylglycerol synthase TM region</fullName>
    </recommendedName>
</protein>